<dbReference type="InterPro" id="IPR050189">
    <property type="entry name" value="MFS_Efflux_Transporters"/>
</dbReference>
<evidence type="ECO:0000256" key="3">
    <source>
        <dbReference type="ARBA" id="ARBA00022692"/>
    </source>
</evidence>
<evidence type="ECO:0000313" key="8">
    <source>
        <dbReference type="EMBL" id="SNT11951.1"/>
    </source>
</evidence>
<feature type="transmembrane region" description="Helical" evidence="6">
    <location>
        <begin position="221"/>
        <end position="241"/>
    </location>
</feature>
<dbReference type="InterPro" id="IPR020846">
    <property type="entry name" value="MFS_dom"/>
</dbReference>
<feature type="transmembrane region" description="Helical" evidence="6">
    <location>
        <begin position="142"/>
        <end position="160"/>
    </location>
</feature>
<keyword evidence="5 6" id="KW-0472">Membrane</keyword>
<dbReference type="Gene3D" id="1.20.1250.20">
    <property type="entry name" value="MFS general substrate transporter like domains"/>
    <property type="match status" value="2"/>
</dbReference>
<keyword evidence="2" id="KW-1003">Cell membrane</keyword>
<dbReference type="Proteomes" id="UP000198393">
    <property type="component" value="Unassembled WGS sequence"/>
</dbReference>
<dbReference type="GO" id="GO:0022857">
    <property type="term" value="F:transmembrane transporter activity"/>
    <property type="evidence" value="ECO:0007669"/>
    <property type="project" value="InterPro"/>
</dbReference>
<feature type="transmembrane region" description="Helical" evidence="6">
    <location>
        <begin position="47"/>
        <end position="65"/>
    </location>
</feature>
<protein>
    <submittedName>
        <fullName evidence="8">Sugar phosphate permease</fullName>
    </submittedName>
</protein>
<gene>
    <name evidence="8" type="ORF">SAMN05421640_2364</name>
</gene>
<feature type="transmembrane region" description="Helical" evidence="6">
    <location>
        <begin position="352"/>
        <end position="377"/>
    </location>
</feature>
<keyword evidence="9" id="KW-1185">Reference proteome</keyword>
<evidence type="ECO:0000256" key="4">
    <source>
        <dbReference type="ARBA" id="ARBA00022989"/>
    </source>
</evidence>
<dbReference type="PROSITE" id="PS50850">
    <property type="entry name" value="MFS"/>
    <property type="match status" value="1"/>
</dbReference>
<feature type="transmembrane region" description="Helical" evidence="6">
    <location>
        <begin position="77"/>
        <end position="98"/>
    </location>
</feature>
<evidence type="ECO:0000313" key="9">
    <source>
        <dbReference type="Proteomes" id="UP000198393"/>
    </source>
</evidence>
<comment type="subcellular location">
    <subcellularLocation>
        <location evidence="1">Cell membrane</location>
        <topology evidence="1">Multi-pass membrane protein</topology>
    </subcellularLocation>
</comment>
<reference evidence="8 9" key="1">
    <citation type="submission" date="2017-06" db="EMBL/GenBank/DDBJ databases">
        <authorList>
            <person name="Kim H.J."/>
            <person name="Triplett B.A."/>
        </authorList>
    </citation>
    <scope>NUCLEOTIDE SEQUENCE [LARGE SCALE GENOMIC DNA]</scope>
    <source>
        <strain evidence="8 9">DSM 19307</strain>
    </source>
</reference>
<feature type="domain" description="Major facilitator superfamily (MFS) profile" evidence="7">
    <location>
        <begin position="11"/>
        <end position="412"/>
    </location>
</feature>
<organism evidence="8 9">
    <name type="scientific">Ekhidna lutea</name>
    <dbReference type="NCBI Taxonomy" id="447679"/>
    <lineage>
        <taxon>Bacteria</taxon>
        <taxon>Pseudomonadati</taxon>
        <taxon>Bacteroidota</taxon>
        <taxon>Cytophagia</taxon>
        <taxon>Cytophagales</taxon>
        <taxon>Reichenbachiellaceae</taxon>
        <taxon>Ekhidna</taxon>
    </lineage>
</organism>
<accession>A0A239K1M7</accession>
<sequence>MQKSNTNWTYLILLILAGEAVFVLPFVLQRVFRSTVLEVFQIDNTELGLCFTYYGITAMVSYFFGGPIADRFEPRKLIAFSLWLTALGGLVYALYPGFFALQLLYGYWGFTTIFLFWSPMIKATRIWGGSKDQGKAFGMLDGGRGLIGALFGVFAVLLFANSLAENVEINLDERREAFRWAIYGSTGLIAIIGVLIWFLLKSDTGKAEKVEQISVRQIGEVVKLPAVWLLMIIILCAYMGYKTTDVVSLYAREVLRHDEINSARIGTFLLFMRPVAGVLVGFLADRSKTTLWLFISFVIVLVGSLWFASGLGHGYLPMFLVSILTISGGVYAARALYFAVLQEGNIPLHLTGTAVGLVSVIGFTPDVFAGVVIGYLLDANPGVVGHQHVFLLLAAFSVIGGLCAWRYHKISKTGIGA</sequence>
<evidence type="ECO:0000256" key="2">
    <source>
        <dbReference type="ARBA" id="ARBA00022475"/>
    </source>
</evidence>
<dbReference type="Pfam" id="PF07690">
    <property type="entry name" value="MFS_1"/>
    <property type="match status" value="1"/>
</dbReference>
<dbReference type="PANTHER" id="PTHR43124:SF3">
    <property type="entry name" value="CHLORAMPHENICOL EFFLUX PUMP RV0191"/>
    <property type="match status" value="1"/>
</dbReference>
<dbReference type="PANTHER" id="PTHR43124">
    <property type="entry name" value="PURINE EFFLUX PUMP PBUE"/>
    <property type="match status" value="1"/>
</dbReference>
<dbReference type="AlphaFoldDB" id="A0A239K1M7"/>
<evidence type="ECO:0000256" key="1">
    <source>
        <dbReference type="ARBA" id="ARBA00004651"/>
    </source>
</evidence>
<keyword evidence="3 6" id="KW-0812">Transmembrane</keyword>
<feature type="transmembrane region" description="Helical" evidence="6">
    <location>
        <begin position="389"/>
        <end position="407"/>
    </location>
</feature>
<dbReference type="OrthoDB" id="9781156at2"/>
<dbReference type="InterPro" id="IPR036259">
    <property type="entry name" value="MFS_trans_sf"/>
</dbReference>
<dbReference type="RefSeq" id="WP_089357081.1">
    <property type="nucleotide sequence ID" value="NZ_FZPD01000004.1"/>
</dbReference>
<name>A0A239K1M7_EKHLU</name>
<dbReference type="InterPro" id="IPR011701">
    <property type="entry name" value="MFS"/>
</dbReference>
<evidence type="ECO:0000256" key="6">
    <source>
        <dbReference type="SAM" id="Phobius"/>
    </source>
</evidence>
<feature type="transmembrane region" description="Helical" evidence="6">
    <location>
        <begin position="315"/>
        <end position="340"/>
    </location>
</feature>
<dbReference type="SUPFAM" id="SSF103473">
    <property type="entry name" value="MFS general substrate transporter"/>
    <property type="match status" value="1"/>
</dbReference>
<feature type="transmembrane region" description="Helical" evidence="6">
    <location>
        <begin position="7"/>
        <end position="27"/>
    </location>
</feature>
<evidence type="ECO:0000259" key="7">
    <source>
        <dbReference type="PROSITE" id="PS50850"/>
    </source>
</evidence>
<feature type="transmembrane region" description="Helical" evidence="6">
    <location>
        <begin position="180"/>
        <end position="200"/>
    </location>
</feature>
<dbReference type="CDD" id="cd06174">
    <property type="entry name" value="MFS"/>
    <property type="match status" value="1"/>
</dbReference>
<dbReference type="GO" id="GO:0005886">
    <property type="term" value="C:plasma membrane"/>
    <property type="evidence" value="ECO:0007669"/>
    <property type="project" value="UniProtKB-SubCell"/>
</dbReference>
<feature type="transmembrane region" description="Helical" evidence="6">
    <location>
        <begin position="104"/>
        <end position="121"/>
    </location>
</feature>
<evidence type="ECO:0000256" key="5">
    <source>
        <dbReference type="ARBA" id="ARBA00023136"/>
    </source>
</evidence>
<feature type="transmembrane region" description="Helical" evidence="6">
    <location>
        <begin position="291"/>
        <end position="309"/>
    </location>
</feature>
<dbReference type="EMBL" id="FZPD01000004">
    <property type="protein sequence ID" value="SNT11951.1"/>
    <property type="molecule type" value="Genomic_DNA"/>
</dbReference>
<keyword evidence="4 6" id="KW-1133">Transmembrane helix</keyword>
<feature type="transmembrane region" description="Helical" evidence="6">
    <location>
        <begin position="261"/>
        <end position="284"/>
    </location>
</feature>
<proteinExistence type="predicted"/>